<dbReference type="GO" id="GO:0030655">
    <property type="term" value="P:beta-lactam antibiotic catabolic process"/>
    <property type="evidence" value="ECO:0007669"/>
    <property type="project" value="InterPro"/>
</dbReference>
<evidence type="ECO:0000313" key="4">
    <source>
        <dbReference type="Proteomes" id="UP000317378"/>
    </source>
</evidence>
<dbReference type="Pfam" id="PF13354">
    <property type="entry name" value="Beta-lactamase2"/>
    <property type="match status" value="1"/>
</dbReference>
<evidence type="ECO:0000313" key="3">
    <source>
        <dbReference type="EMBL" id="TPQ19026.1"/>
    </source>
</evidence>
<dbReference type="PANTHER" id="PTHR35333">
    <property type="entry name" value="BETA-LACTAMASE"/>
    <property type="match status" value="1"/>
</dbReference>
<reference evidence="3 4" key="1">
    <citation type="submission" date="2019-06" db="EMBL/GenBank/DDBJ databases">
        <title>Streptomyces sporangiiformans sp. nov., a novel actinomycete isolated from soil in Mount Song.</title>
        <authorList>
            <person name="Han L."/>
        </authorList>
    </citation>
    <scope>NUCLEOTIDE SEQUENCE [LARGE SCALE GENOMIC DNA]</scope>
    <source>
        <strain evidence="3 4">NEAU-SSA 1</strain>
    </source>
</reference>
<dbReference type="InterPro" id="IPR012338">
    <property type="entry name" value="Beta-lactam/transpept-like"/>
</dbReference>
<keyword evidence="3" id="KW-0378">Hydrolase</keyword>
<feature type="region of interest" description="Disordered" evidence="1">
    <location>
        <begin position="1"/>
        <end position="20"/>
    </location>
</feature>
<evidence type="ECO:0000256" key="1">
    <source>
        <dbReference type="SAM" id="MobiDB-lite"/>
    </source>
</evidence>
<dbReference type="EMBL" id="VCHX02000165">
    <property type="protein sequence ID" value="TPQ19026.1"/>
    <property type="molecule type" value="Genomic_DNA"/>
</dbReference>
<dbReference type="OrthoDB" id="3524371at2"/>
<gene>
    <name evidence="3" type="ORF">FGD71_027555</name>
</gene>
<dbReference type="PANTHER" id="PTHR35333:SF3">
    <property type="entry name" value="BETA-LACTAMASE-TYPE TRANSPEPTIDASE FOLD CONTAINING PROTEIN"/>
    <property type="match status" value="1"/>
</dbReference>
<protein>
    <submittedName>
        <fullName evidence="3">Serine hydrolase</fullName>
    </submittedName>
</protein>
<keyword evidence="4" id="KW-1185">Reference proteome</keyword>
<name>A0A505DID9_9ACTN</name>
<dbReference type="Proteomes" id="UP000317378">
    <property type="component" value="Unassembled WGS sequence"/>
</dbReference>
<dbReference type="GO" id="GO:0008800">
    <property type="term" value="F:beta-lactamase activity"/>
    <property type="evidence" value="ECO:0007669"/>
    <property type="project" value="InterPro"/>
</dbReference>
<dbReference type="GO" id="GO:0046677">
    <property type="term" value="P:response to antibiotic"/>
    <property type="evidence" value="ECO:0007669"/>
    <property type="project" value="InterPro"/>
</dbReference>
<proteinExistence type="predicted"/>
<feature type="domain" description="Beta-lactamase class A catalytic" evidence="2">
    <location>
        <begin position="145"/>
        <end position="288"/>
    </location>
</feature>
<dbReference type="Gene3D" id="3.40.710.10">
    <property type="entry name" value="DD-peptidase/beta-lactamase superfamily"/>
    <property type="match status" value="1"/>
</dbReference>
<evidence type="ECO:0000259" key="2">
    <source>
        <dbReference type="Pfam" id="PF13354"/>
    </source>
</evidence>
<accession>A0A505DID9</accession>
<dbReference type="SUPFAM" id="SSF56601">
    <property type="entry name" value="beta-lactamase/transpeptidase-like"/>
    <property type="match status" value="1"/>
</dbReference>
<dbReference type="InterPro" id="IPR045155">
    <property type="entry name" value="Beta-lactam_cat"/>
</dbReference>
<comment type="caution">
    <text evidence="3">The sequence shown here is derived from an EMBL/GenBank/DDBJ whole genome shotgun (WGS) entry which is preliminary data.</text>
</comment>
<dbReference type="AlphaFoldDB" id="A0A505DID9"/>
<dbReference type="InterPro" id="IPR000871">
    <property type="entry name" value="Beta-lactam_class-A"/>
</dbReference>
<sequence length="324" mass="34457">MSYRSHHRTDRETTTPPGRRRQTLIVCAAIALMALPAGCSSAGTVKGPAPRKSAAAGPAMGAAAPREGLGAALARSIEPVLSDDDDARLAVAVLRLDDADRQIASYGDRATFDTASIVKVNILATLLLQAQEKERELTDEEHSHAKVMIQASDNEAANALWRAIGRAPGLDAANEKLGLSSTQGGHGARWGLTQTTAEDQVRLLRAVFGGEGQMSSRASAGLNQKSRAYIRRLMSEITEGQDWGVSAAAGSRWSLKNGWLKRSTTELWDINSIGQVTVHGRRYLISVLSGDNASMGGGISLVERAAKAAVGAVSTRAWPRPWLE</sequence>
<organism evidence="3 4">
    <name type="scientific">Streptomyces sporangiiformans</name>
    <dbReference type="NCBI Taxonomy" id="2315329"/>
    <lineage>
        <taxon>Bacteria</taxon>
        <taxon>Bacillati</taxon>
        <taxon>Actinomycetota</taxon>
        <taxon>Actinomycetes</taxon>
        <taxon>Kitasatosporales</taxon>
        <taxon>Streptomycetaceae</taxon>
        <taxon>Streptomyces</taxon>
    </lineage>
</organism>